<dbReference type="PANTHER" id="PTHR33399:SF2">
    <property type="entry name" value="PHOTOSYNTHETIC NDH SUBUNIT OF LUMENAL LOCATION 3, CHLOROPLASTIC"/>
    <property type="match status" value="1"/>
</dbReference>
<dbReference type="eggNOG" id="ENOG502QVCH">
    <property type="taxonomic scope" value="Eukaryota"/>
</dbReference>
<dbReference type="PANTHER" id="PTHR33399">
    <property type="entry name" value="OXYGEN-EVOLVING ENHANCER PROTEIN 3-1, CHLOROPLASTIC"/>
    <property type="match status" value="1"/>
</dbReference>
<dbReference type="STRING" id="2711.A0A067DU68"/>
<accession>A0A067DU68</accession>
<evidence type="ECO:0000256" key="2">
    <source>
        <dbReference type="ARBA" id="ARBA00022528"/>
    </source>
</evidence>
<dbReference type="PaxDb" id="2711-XP_006475299.1"/>
<dbReference type="InterPro" id="IPR023222">
    <property type="entry name" value="PsbQ-like_dom_sf"/>
</dbReference>
<evidence type="ECO:0000313" key="9">
    <source>
        <dbReference type="Proteomes" id="UP000027120"/>
    </source>
</evidence>
<dbReference type="SMR" id="A0A067DU68"/>
<dbReference type="GO" id="GO:0009507">
    <property type="term" value="C:chloroplast"/>
    <property type="evidence" value="ECO:0000318"/>
    <property type="project" value="GO_Central"/>
</dbReference>
<keyword evidence="6" id="KW-0472">Membrane</keyword>
<dbReference type="Pfam" id="PF05757">
    <property type="entry name" value="PsbQ"/>
    <property type="match status" value="1"/>
</dbReference>
<evidence type="ECO:0000256" key="6">
    <source>
        <dbReference type="ARBA" id="ARBA00023136"/>
    </source>
</evidence>
<evidence type="ECO:0000313" key="8">
    <source>
        <dbReference type="EMBL" id="KDO46378.1"/>
    </source>
</evidence>
<dbReference type="GO" id="GO:0009654">
    <property type="term" value="C:photosystem II oxygen evolving complex"/>
    <property type="evidence" value="ECO:0007669"/>
    <property type="project" value="InterPro"/>
</dbReference>
<keyword evidence="2" id="KW-0150">Chloroplast</keyword>
<dbReference type="GO" id="GO:0009767">
    <property type="term" value="P:photosynthetic electron transport chain"/>
    <property type="evidence" value="ECO:0000318"/>
    <property type="project" value="GO_Central"/>
</dbReference>
<evidence type="ECO:0000256" key="4">
    <source>
        <dbReference type="ARBA" id="ARBA00022946"/>
    </source>
</evidence>
<evidence type="ECO:0000256" key="5">
    <source>
        <dbReference type="ARBA" id="ARBA00023078"/>
    </source>
</evidence>
<dbReference type="GO" id="GO:0009535">
    <property type="term" value="C:chloroplast thylakoid membrane"/>
    <property type="evidence" value="ECO:0007669"/>
    <property type="project" value="UniProtKB-SubCell"/>
</dbReference>
<dbReference type="InterPro" id="IPR054099">
    <property type="entry name" value="PSII_PsbQ_pln"/>
</dbReference>
<keyword evidence="9" id="KW-1185">Reference proteome</keyword>
<proteinExistence type="inferred from homology"/>
<dbReference type="Gene3D" id="1.20.120.290">
    <property type="entry name" value="Oxygen-evolving enhancer protein 3 (PsbQ), four-helix up-down bundle"/>
    <property type="match status" value="1"/>
</dbReference>
<evidence type="ECO:0000256" key="3">
    <source>
        <dbReference type="ARBA" id="ARBA00022640"/>
    </source>
</evidence>
<sequence length="236" mass="26007">MIISSKTATLTQNSSSMAHLANLNGVSETLPAVPNLPKFQKFPKRAKIIGLLGHKAENFQDQAQITRRVSLGLASLALIGSTSTNGVSLAEDNGLWVTGPLPVPPVYNNIANEKTGTRSFLKKAIYIANIGTKGRIHRLKRYAFDLLAMADLIGPDTLNYVRKYLRLKSTFMYYDFDNVISAAAPTDKQPLTDLANRLFESFEKLEVAVSTKNFPQTQSTYADTAVILHEVMDRMA</sequence>
<dbReference type="GO" id="GO:0005509">
    <property type="term" value="F:calcium ion binding"/>
    <property type="evidence" value="ECO:0007669"/>
    <property type="project" value="InterPro"/>
</dbReference>
<evidence type="ECO:0000256" key="7">
    <source>
        <dbReference type="ARBA" id="ARBA00035649"/>
    </source>
</evidence>
<name>A0A067DU68_CITSI</name>
<comment type="similarity">
    <text evidence="7">Belongs to the PsbQ family.</text>
</comment>
<organism evidence="8 9">
    <name type="scientific">Citrus sinensis</name>
    <name type="common">Sweet orange</name>
    <name type="synonym">Citrus aurantium var. sinensis</name>
    <dbReference type="NCBI Taxonomy" id="2711"/>
    <lineage>
        <taxon>Eukaryota</taxon>
        <taxon>Viridiplantae</taxon>
        <taxon>Streptophyta</taxon>
        <taxon>Embryophyta</taxon>
        <taxon>Tracheophyta</taxon>
        <taxon>Spermatophyta</taxon>
        <taxon>Magnoliopsida</taxon>
        <taxon>eudicotyledons</taxon>
        <taxon>Gunneridae</taxon>
        <taxon>Pentapetalae</taxon>
        <taxon>rosids</taxon>
        <taxon>malvids</taxon>
        <taxon>Sapindales</taxon>
        <taxon>Rutaceae</taxon>
        <taxon>Aurantioideae</taxon>
        <taxon>Citrus</taxon>
    </lineage>
</organism>
<keyword evidence="3" id="KW-0934">Plastid</keyword>
<dbReference type="Proteomes" id="UP000027120">
    <property type="component" value="Unassembled WGS sequence"/>
</dbReference>
<keyword evidence="4" id="KW-0809">Transit peptide</keyword>
<dbReference type="FunFam" id="1.20.120.290:FF:000003">
    <property type="entry name" value="Photosynthetic NDH subunit of lumenal location 3, chloroplastic"/>
    <property type="match status" value="1"/>
</dbReference>
<keyword evidence="5" id="KW-0793">Thylakoid</keyword>
<comment type="subcellular location">
    <subcellularLocation>
        <location evidence="1">Plastid</location>
        <location evidence="1">Chloroplast thylakoid membrane</location>
        <topology evidence="1">Peripheral membrane protein</topology>
        <orientation evidence="1">Lumenal side</orientation>
    </subcellularLocation>
</comment>
<dbReference type="InterPro" id="IPR008797">
    <property type="entry name" value="PSII_PsbQ"/>
</dbReference>
<protein>
    <submittedName>
        <fullName evidence="8">Uncharacterized protein</fullName>
    </submittedName>
</protein>
<dbReference type="EMBL" id="KK785214">
    <property type="protein sequence ID" value="KDO46378.1"/>
    <property type="molecule type" value="Genomic_DNA"/>
</dbReference>
<dbReference type="SUPFAM" id="SSF101112">
    <property type="entry name" value="Oxygen-evolving enhancer protein 3"/>
    <property type="match status" value="1"/>
</dbReference>
<reference evidence="8 9" key="1">
    <citation type="submission" date="2014-04" db="EMBL/GenBank/DDBJ databases">
        <authorList>
            <consortium name="International Citrus Genome Consortium"/>
            <person name="Gmitter F."/>
            <person name="Chen C."/>
            <person name="Farmerie W."/>
            <person name="Harkins T."/>
            <person name="Desany B."/>
            <person name="Mohiuddin M."/>
            <person name="Kodira C."/>
            <person name="Borodovsky M."/>
            <person name="Lomsadze A."/>
            <person name="Burns P."/>
            <person name="Jenkins J."/>
            <person name="Prochnik S."/>
            <person name="Shu S."/>
            <person name="Chapman J."/>
            <person name="Pitluck S."/>
            <person name="Schmutz J."/>
            <person name="Rokhsar D."/>
        </authorList>
    </citation>
    <scope>NUCLEOTIDE SEQUENCE</scope>
</reference>
<dbReference type="GO" id="GO:0019898">
    <property type="term" value="C:extrinsic component of membrane"/>
    <property type="evidence" value="ECO:0007669"/>
    <property type="project" value="InterPro"/>
</dbReference>
<evidence type="ECO:0000256" key="1">
    <source>
        <dbReference type="ARBA" id="ARBA00004622"/>
    </source>
</evidence>
<gene>
    <name evidence="8" type="ORF">CISIN_1g026590mg</name>
</gene>
<dbReference type="AlphaFoldDB" id="A0A067DU68"/>